<dbReference type="InterPro" id="IPR018004">
    <property type="entry name" value="KilA/APSES_HTH"/>
</dbReference>
<reference evidence="7" key="1">
    <citation type="submission" date="2014-09" db="EMBL/GenBank/DDBJ databases">
        <title>Draft genome sequence of an oleaginous Mucoromycotina fungus Mucor ambiguus NBRC6742.</title>
        <authorList>
            <person name="Takeda I."/>
            <person name="Yamane N."/>
            <person name="Morita T."/>
            <person name="Tamano K."/>
            <person name="Machida M."/>
            <person name="Baker S."/>
            <person name="Koike H."/>
        </authorList>
    </citation>
    <scope>NUCLEOTIDE SEQUENCE</scope>
    <source>
        <strain evidence="7">NBRC 6742</strain>
    </source>
</reference>
<dbReference type="Pfam" id="PF04383">
    <property type="entry name" value="KilA-N"/>
    <property type="match status" value="1"/>
</dbReference>
<evidence type="ECO:0000256" key="4">
    <source>
        <dbReference type="ARBA" id="ARBA00023163"/>
    </source>
</evidence>
<evidence type="ECO:0000313" key="7">
    <source>
        <dbReference type="EMBL" id="GAN03114.1"/>
    </source>
</evidence>
<dbReference type="PANTHER" id="PTHR47792:SF1">
    <property type="entry name" value="PROTEIN SOK2-RELATED"/>
    <property type="match status" value="1"/>
</dbReference>
<dbReference type="Gene3D" id="3.10.260.10">
    <property type="entry name" value="Transcription regulator HTH, APSES-type DNA-binding domain"/>
    <property type="match status" value="1"/>
</dbReference>
<dbReference type="OrthoDB" id="5407653at2759"/>
<dbReference type="InterPro" id="IPR029790">
    <property type="entry name" value="EFG1/Phd1/StuA"/>
</dbReference>
<dbReference type="InterPro" id="IPR003163">
    <property type="entry name" value="Tscrpt_reg_HTH_APSES-type"/>
</dbReference>
<dbReference type="PROSITE" id="PS51299">
    <property type="entry name" value="HTH_APSES"/>
    <property type="match status" value="1"/>
</dbReference>
<feature type="compositionally biased region" description="Polar residues" evidence="5">
    <location>
        <begin position="9"/>
        <end position="22"/>
    </location>
</feature>
<feature type="domain" description="HTH APSES-type" evidence="6">
    <location>
        <begin position="88"/>
        <end position="197"/>
    </location>
</feature>
<dbReference type="AlphaFoldDB" id="A0A0C9M7S7"/>
<dbReference type="GO" id="GO:0003700">
    <property type="term" value="F:DNA-binding transcription factor activity"/>
    <property type="evidence" value="ECO:0007669"/>
    <property type="project" value="TreeGrafter"/>
</dbReference>
<evidence type="ECO:0000259" key="6">
    <source>
        <dbReference type="PROSITE" id="PS51299"/>
    </source>
</evidence>
<comment type="similarity">
    <text evidence="1">Belongs to the EFG1/PHD1/stuA family.</text>
</comment>
<dbReference type="InterPro" id="IPR036887">
    <property type="entry name" value="HTH_APSES_sf"/>
</dbReference>
<dbReference type="Proteomes" id="UP000053815">
    <property type="component" value="Unassembled WGS sequence"/>
</dbReference>
<organism evidence="7">
    <name type="scientific">Mucor ambiguus</name>
    <dbReference type="NCBI Taxonomy" id="91626"/>
    <lineage>
        <taxon>Eukaryota</taxon>
        <taxon>Fungi</taxon>
        <taxon>Fungi incertae sedis</taxon>
        <taxon>Mucoromycota</taxon>
        <taxon>Mucoromycotina</taxon>
        <taxon>Mucoromycetes</taxon>
        <taxon>Mucorales</taxon>
        <taxon>Mucorineae</taxon>
        <taxon>Mucoraceae</taxon>
        <taxon>Mucor</taxon>
    </lineage>
</organism>
<keyword evidence="3" id="KW-0238">DNA-binding</keyword>
<evidence type="ECO:0000256" key="2">
    <source>
        <dbReference type="ARBA" id="ARBA00023015"/>
    </source>
</evidence>
<feature type="region of interest" description="Disordered" evidence="5">
    <location>
        <begin position="1"/>
        <end position="22"/>
    </location>
</feature>
<dbReference type="SUPFAM" id="SSF54616">
    <property type="entry name" value="DNA-binding domain of Mlu1-box binding protein MBP1"/>
    <property type="match status" value="1"/>
</dbReference>
<dbReference type="GO" id="GO:0005634">
    <property type="term" value="C:nucleus"/>
    <property type="evidence" value="ECO:0007669"/>
    <property type="project" value="TreeGrafter"/>
</dbReference>
<dbReference type="STRING" id="91626.A0A0C9M7S7"/>
<evidence type="ECO:0000256" key="5">
    <source>
        <dbReference type="SAM" id="MobiDB-lite"/>
    </source>
</evidence>
<protein>
    <recommendedName>
        <fullName evidence="6">HTH APSES-type domain-containing protein</fullName>
    </recommendedName>
</protein>
<keyword evidence="8" id="KW-1185">Reference proteome</keyword>
<evidence type="ECO:0000256" key="1">
    <source>
        <dbReference type="ARBA" id="ARBA00007247"/>
    </source>
</evidence>
<dbReference type="GO" id="GO:0045944">
    <property type="term" value="P:positive regulation of transcription by RNA polymerase II"/>
    <property type="evidence" value="ECO:0007669"/>
    <property type="project" value="TreeGrafter"/>
</dbReference>
<proteinExistence type="inferred from homology"/>
<dbReference type="EMBL" id="DF836323">
    <property type="protein sequence ID" value="GAN03114.1"/>
    <property type="molecule type" value="Genomic_DNA"/>
</dbReference>
<evidence type="ECO:0000256" key="3">
    <source>
        <dbReference type="ARBA" id="ARBA00023125"/>
    </source>
</evidence>
<name>A0A0C9M7S7_9FUNG</name>
<sequence length="457" mass="51415">MDENHIHQHATSHVLNPEQQLPWNSHEPPPVSVVTSNHNFSQSNAVSIHQQPVLQMKLPRSVQTPITTSRPPPSMQPLQLIRWAQRPKFATSFWEEEGTLCYQVDANSICVARRQDNDMINGTKLLNVAGMSRGKRDGILKNEESRVVVKVGPMHLKGVWQNQSLPLQRVRPNQTKITKELPHEFERYEYKDVLSFEANVFSQTAPASKASELFPTQSQVNRDATTSATTTPMSNMATCYFTTPNAVSQSRRASPVTHHVYPSYNDSNSSTSNSSTMSHQAPVNHFLIQESNDKHCMLGFQGSPVSIVPLATPGSAASVTPTLKNYEFQSAAAQFQQLNADEMLLSAAVVPQHQRQQQQHYHSPHPVQQQQFIPYSTPLDEVSSSSFMYTPPLSANNSTPPTPADPSATFQFELHSLHHQRNVSQHTQNNTFVARTFPQQYQQQQHQQVHDINLFDF</sequence>
<accession>A0A0C9M7S7</accession>
<dbReference type="PANTHER" id="PTHR47792">
    <property type="entry name" value="PROTEIN SOK2-RELATED"/>
    <property type="match status" value="1"/>
</dbReference>
<gene>
    <name evidence="7" type="ORF">MAM1_0034d02565</name>
</gene>
<dbReference type="GO" id="GO:0043565">
    <property type="term" value="F:sequence-specific DNA binding"/>
    <property type="evidence" value="ECO:0007669"/>
    <property type="project" value="TreeGrafter"/>
</dbReference>
<evidence type="ECO:0000313" key="8">
    <source>
        <dbReference type="Proteomes" id="UP000053815"/>
    </source>
</evidence>
<keyword evidence="2" id="KW-0805">Transcription regulation</keyword>
<keyword evidence="4" id="KW-0804">Transcription</keyword>